<dbReference type="Proteomes" id="UP001190700">
    <property type="component" value="Unassembled WGS sequence"/>
</dbReference>
<dbReference type="AlphaFoldDB" id="A0AAE0C0D8"/>
<proteinExistence type="predicted"/>
<keyword evidence="2" id="KW-1185">Reference proteome</keyword>
<name>A0AAE0C0D8_9CHLO</name>
<comment type="caution">
    <text evidence="1">The sequence shown here is derived from an EMBL/GenBank/DDBJ whole genome shotgun (WGS) entry which is preliminary data.</text>
</comment>
<dbReference type="EMBL" id="LGRX02030095">
    <property type="protein sequence ID" value="KAK3246136.1"/>
    <property type="molecule type" value="Genomic_DNA"/>
</dbReference>
<evidence type="ECO:0000313" key="2">
    <source>
        <dbReference type="Proteomes" id="UP001190700"/>
    </source>
</evidence>
<accession>A0AAE0C0D8</accession>
<gene>
    <name evidence="1" type="ORF">CYMTET_44357</name>
</gene>
<evidence type="ECO:0000313" key="1">
    <source>
        <dbReference type="EMBL" id="KAK3246136.1"/>
    </source>
</evidence>
<organism evidence="1 2">
    <name type="scientific">Cymbomonas tetramitiformis</name>
    <dbReference type="NCBI Taxonomy" id="36881"/>
    <lineage>
        <taxon>Eukaryota</taxon>
        <taxon>Viridiplantae</taxon>
        <taxon>Chlorophyta</taxon>
        <taxon>Pyramimonadophyceae</taxon>
        <taxon>Pyramimonadales</taxon>
        <taxon>Pyramimonadaceae</taxon>
        <taxon>Cymbomonas</taxon>
    </lineage>
</organism>
<sequence>MLDAQDMDVVVFPSVYSFGATDLIKLRCVPVLPLGVTADAKYVDSYVNTPLDFFAHDIQHARRTVQETESYWHRKVHDRTYLTNRTPFAWVSRLQFYKEMNSFTNDVVLPLIVEDKKVDDDTTRRRKRIKKMIVFEVIHEKAWPITRDTLCDAILLGYDVFPIERLVVLEDSGIHYEVDKFNDPTTLSNMKNKLISGFYDDINNPKDFIVHRDMRSAQKISEAALEFLKEMGCDKDKISLSELLDNAEDDVNADEMIQLRQTNAQTMA</sequence>
<protein>
    <submittedName>
        <fullName evidence="1">Uncharacterized protein</fullName>
    </submittedName>
</protein>
<reference evidence="1 2" key="1">
    <citation type="journal article" date="2015" name="Genome Biol. Evol.">
        <title>Comparative Genomics of a Bacterivorous Green Alga Reveals Evolutionary Causalities and Consequences of Phago-Mixotrophic Mode of Nutrition.</title>
        <authorList>
            <person name="Burns J.A."/>
            <person name="Paasch A."/>
            <person name="Narechania A."/>
            <person name="Kim E."/>
        </authorList>
    </citation>
    <scope>NUCLEOTIDE SEQUENCE [LARGE SCALE GENOMIC DNA]</scope>
    <source>
        <strain evidence="1 2">PLY_AMNH</strain>
    </source>
</reference>